<reference evidence="3 4" key="1">
    <citation type="submission" date="2017-02" db="EMBL/GenBank/DDBJ databases">
        <authorList>
            <person name="Peterson S.W."/>
        </authorList>
    </citation>
    <scope>NUCLEOTIDE SEQUENCE [LARGE SCALE GENOMIC DNA]</scope>
    <source>
        <strain evidence="3 4">B Ar 00.02</strain>
    </source>
</reference>
<dbReference type="GO" id="GO:0051301">
    <property type="term" value="P:cell division"/>
    <property type="evidence" value="ECO:0007669"/>
    <property type="project" value="UniProtKB-KW"/>
</dbReference>
<keyword evidence="3" id="KW-0132">Cell division</keyword>
<keyword evidence="4" id="KW-1185">Reference proteome</keyword>
<feature type="compositionally biased region" description="Polar residues" evidence="1">
    <location>
        <begin position="170"/>
        <end position="187"/>
    </location>
</feature>
<evidence type="ECO:0000313" key="4">
    <source>
        <dbReference type="Proteomes" id="UP000195913"/>
    </source>
</evidence>
<feature type="region of interest" description="Disordered" evidence="1">
    <location>
        <begin position="147"/>
        <end position="233"/>
    </location>
</feature>
<feature type="region of interest" description="Disordered" evidence="1">
    <location>
        <begin position="1"/>
        <end position="23"/>
    </location>
</feature>
<dbReference type="AlphaFoldDB" id="A0A1R4GNJ3"/>
<keyword evidence="2" id="KW-0812">Transmembrane</keyword>
<evidence type="ECO:0000313" key="3">
    <source>
        <dbReference type="EMBL" id="SJM69452.1"/>
    </source>
</evidence>
<keyword evidence="3" id="KW-0131">Cell cycle</keyword>
<dbReference type="EMBL" id="FUHW01000038">
    <property type="protein sequence ID" value="SJM69452.1"/>
    <property type="molecule type" value="Genomic_DNA"/>
</dbReference>
<feature type="transmembrane region" description="Helical" evidence="2">
    <location>
        <begin position="56"/>
        <end position="76"/>
    </location>
</feature>
<feature type="compositionally biased region" description="Polar residues" evidence="1">
    <location>
        <begin position="198"/>
        <end position="219"/>
    </location>
</feature>
<dbReference type="Proteomes" id="UP000195913">
    <property type="component" value="Unassembled WGS sequence"/>
</dbReference>
<organism evidence="3 4">
    <name type="scientific">Arthrobacter rhombi</name>
    <dbReference type="NCBI Taxonomy" id="71253"/>
    <lineage>
        <taxon>Bacteria</taxon>
        <taxon>Bacillati</taxon>
        <taxon>Actinomycetota</taxon>
        <taxon>Actinomycetes</taxon>
        <taxon>Micrococcales</taxon>
        <taxon>Micrococcaceae</taxon>
        <taxon>Arthrobacter</taxon>
    </lineage>
</organism>
<proteinExistence type="predicted"/>
<sequence>MSTATQTRAVHAGQSAAGSTVGANARALAPTSLPRSEPKQRTPLSLVPATKRNRRAGFAVFCFALLLAALVGVLVINVNVANSQYDIVSLRGQEQALSQENEALTQELQNLQAPQNVAVKAAELGMVTPGTVASINLDTQKITGKATAAQKGELPSTHVPAPAVPEDQAKNQTVADTTSEAAEQKSNIAPEGKAVTDGASTDESTAQQNTEESSSTDLNGGTIPAPAQQGSGQ</sequence>
<accession>A0A1R4GNJ3</accession>
<keyword evidence="2" id="KW-1133">Transmembrane helix</keyword>
<name>A0A1R4GNJ3_9MICC</name>
<evidence type="ECO:0000256" key="1">
    <source>
        <dbReference type="SAM" id="MobiDB-lite"/>
    </source>
</evidence>
<gene>
    <name evidence="3" type="ORF">FM101_11795</name>
</gene>
<evidence type="ECO:0000256" key="2">
    <source>
        <dbReference type="SAM" id="Phobius"/>
    </source>
</evidence>
<dbReference type="RefSeq" id="WP_086999775.1">
    <property type="nucleotide sequence ID" value="NZ_FUHW01000038.1"/>
</dbReference>
<protein>
    <submittedName>
        <fullName evidence="3">Cell division protein FtsL</fullName>
    </submittedName>
</protein>
<keyword evidence="2" id="KW-0472">Membrane</keyword>